<reference evidence="3 4" key="1">
    <citation type="submission" date="2021-10" db="EMBL/GenBank/DDBJ databases">
        <title>Anaerobic single-cell dispensing facilitates the cultivation of human gut bacteria.</title>
        <authorList>
            <person name="Afrizal A."/>
        </authorList>
    </citation>
    <scope>NUCLEOTIDE SEQUENCE [LARGE SCALE GENOMIC DNA]</scope>
    <source>
        <strain evidence="3 4">CLA-AA-H277</strain>
    </source>
</reference>
<comment type="caution">
    <text evidence="3">The sequence shown here is derived from an EMBL/GenBank/DDBJ whole genome shotgun (WGS) entry which is preliminary data.</text>
</comment>
<dbReference type="AlphaFoldDB" id="A0AAE3J5X6"/>
<evidence type="ECO:0000256" key="1">
    <source>
        <dbReference type="SAM" id="MobiDB-lite"/>
    </source>
</evidence>
<dbReference type="Proteomes" id="UP001197875">
    <property type="component" value="Unassembled WGS sequence"/>
</dbReference>
<keyword evidence="2" id="KW-0812">Transmembrane</keyword>
<evidence type="ECO:0000256" key="2">
    <source>
        <dbReference type="SAM" id="Phobius"/>
    </source>
</evidence>
<keyword evidence="2" id="KW-1133">Transmembrane helix</keyword>
<feature type="region of interest" description="Disordered" evidence="1">
    <location>
        <begin position="69"/>
        <end position="90"/>
    </location>
</feature>
<protein>
    <submittedName>
        <fullName evidence="3">DUF1700 domain-containing protein</fullName>
    </submittedName>
</protein>
<evidence type="ECO:0000313" key="4">
    <source>
        <dbReference type="Proteomes" id="UP001197875"/>
    </source>
</evidence>
<accession>A0AAE3J5X6</accession>
<gene>
    <name evidence="3" type="ORF">LKD71_06290</name>
</gene>
<proteinExistence type="predicted"/>
<feature type="transmembrane region" description="Helical" evidence="2">
    <location>
        <begin position="93"/>
        <end position="110"/>
    </location>
</feature>
<dbReference type="Pfam" id="PF22564">
    <property type="entry name" value="HAAS"/>
    <property type="match status" value="1"/>
</dbReference>
<sequence>MTKAEFLEMMEQKLTGELDENTVAKTLRYYSEYIDSETRKGRSREEVLEELGSPLLIARTILDTHVSGATDFSKKRTEQEPKEEEKGDKSHPWNKWLFLLILVAVLFLLFTILRALLPVLLPVLLVLFVLSLFKKE</sequence>
<name>A0AAE3J5X6_9FIRM</name>
<dbReference type="RefSeq" id="WP_227614768.1">
    <property type="nucleotide sequence ID" value="NZ_JAJEPR010000007.1"/>
</dbReference>
<evidence type="ECO:0000313" key="3">
    <source>
        <dbReference type="EMBL" id="MCC2189419.1"/>
    </source>
</evidence>
<dbReference type="EMBL" id="JAJEPR010000007">
    <property type="protein sequence ID" value="MCC2189419.1"/>
    <property type="molecule type" value="Genomic_DNA"/>
</dbReference>
<organism evidence="3 4">
    <name type="scientific">Fusicatenibacter faecihominis</name>
    <dbReference type="NCBI Taxonomy" id="2881276"/>
    <lineage>
        <taxon>Bacteria</taxon>
        <taxon>Bacillati</taxon>
        <taxon>Bacillota</taxon>
        <taxon>Clostridia</taxon>
        <taxon>Lachnospirales</taxon>
        <taxon>Lachnospiraceae</taxon>
        <taxon>Fusicatenibacter</taxon>
    </lineage>
</organism>
<keyword evidence="2" id="KW-0472">Membrane</keyword>
<feature type="compositionally biased region" description="Basic and acidic residues" evidence="1">
    <location>
        <begin position="72"/>
        <end position="90"/>
    </location>
</feature>
<keyword evidence="4" id="KW-1185">Reference proteome</keyword>